<comment type="caution">
    <text evidence="3">The sequence shown here is derived from an EMBL/GenBank/DDBJ whole genome shotgun (WGS) entry which is preliminary data.</text>
</comment>
<sequence>MQISLAGRTALITGGSKGLGLAMARAFAGAGGAVAMVARGEEALKAAEAKLRAELPEAKLAAVSADISTEAGCAQAVETAVAALGPIDILVNNAGTSQRGPFLQVTDALWQADLDLKLFAAIRLTRAVMPGMQERRWGRIINVLNVGAKAPPGEGAPTAVSRAAGMALTKVLSHEGAKHNVLVNALLVGIIESDQWVRRHAAEKRNITWEEWKAEQGKTVPLGRLGKAEEFAATALFLCSEGGGYITGTALNVDGGRSPVV</sequence>
<dbReference type="PANTHER" id="PTHR42879:SF6">
    <property type="entry name" value="NADPH-DEPENDENT REDUCTASE BACG"/>
    <property type="match status" value="1"/>
</dbReference>
<dbReference type="InterPro" id="IPR002347">
    <property type="entry name" value="SDR_fam"/>
</dbReference>
<dbReference type="InterPro" id="IPR050259">
    <property type="entry name" value="SDR"/>
</dbReference>
<dbReference type="EMBL" id="JAAGBB010000061">
    <property type="protein sequence ID" value="MBR0668572.1"/>
    <property type="molecule type" value="Genomic_DNA"/>
</dbReference>
<dbReference type="PANTHER" id="PTHR42879">
    <property type="entry name" value="3-OXOACYL-(ACYL-CARRIER-PROTEIN) REDUCTASE"/>
    <property type="match status" value="1"/>
</dbReference>
<evidence type="ECO:0000313" key="3">
    <source>
        <dbReference type="EMBL" id="MBR0668572.1"/>
    </source>
</evidence>
<keyword evidence="4" id="KW-1185">Reference proteome</keyword>
<evidence type="ECO:0000256" key="1">
    <source>
        <dbReference type="ARBA" id="ARBA00006484"/>
    </source>
</evidence>
<evidence type="ECO:0000256" key="2">
    <source>
        <dbReference type="RuleBase" id="RU000363"/>
    </source>
</evidence>
<protein>
    <submittedName>
        <fullName evidence="3">SDR family oxidoreductase</fullName>
    </submittedName>
</protein>
<comment type="similarity">
    <text evidence="1 2">Belongs to the short-chain dehydrogenases/reductases (SDR) family.</text>
</comment>
<reference evidence="4" key="1">
    <citation type="journal article" date="2021" name="Syst. Appl. Microbiol.">
        <title>Roseomonas hellenica sp. nov., isolated from roots of wild-growing Alkanna tinctoria.</title>
        <authorList>
            <person name="Rat A."/>
            <person name="Naranjo H.D."/>
            <person name="Lebbe L."/>
            <person name="Cnockaert M."/>
            <person name="Krigas N."/>
            <person name="Grigoriadou K."/>
            <person name="Maloupa E."/>
            <person name="Willems A."/>
        </authorList>
    </citation>
    <scope>NUCLEOTIDE SEQUENCE [LARGE SCALE GENOMIC DNA]</scope>
    <source>
        <strain evidence="4">LMG 31523</strain>
    </source>
</reference>
<dbReference type="InterPro" id="IPR036291">
    <property type="entry name" value="NAD(P)-bd_dom_sf"/>
</dbReference>
<organism evidence="3 4">
    <name type="scientific">Plastoroseomonas hellenica</name>
    <dbReference type="NCBI Taxonomy" id="2687306"/>
    <lineage>
        <taxon>Bacteria</taxon>
        <taxon>Pseudomonadati</taxon>
        <taxon>Pseudomonadota</taxon>
        <taxon>Alphaproteobacteria</taxon>
        <taxon>Acetobacterales</taxon>
        <taxon>Acetobacteraceae</taxon>
        <taxon>Plastoroseomonas</taxon>
    </lineage>
</organism>
<name>A0ABS5F7N3_9PROT</name>
<accession>A0ABS5F7N3</accession>
<gene>
    <name evidence="3" type="ORF">GXW71_29745</name>
</gene>
<dbReference type="PRINTS" id="PR00081">
    <property type="entry name" value="GDHRDH"/>
</dbReference>
<dbReference type="Pfam" id="PF00106">
    <property type="entry name" value="adh_short"/>
    <property type="match status" value="1"/>
</dbReference>
<dbReference type="SUPFAM" id="SSF51735">
    <property type="entry name" value="NAD(P)-binding Rossmann-fold domains"/>
    <property type="match status" value="1"/>
</dbReference>
<dbReference type="Gene3D" id="3.40.50.720">
    <property type="entry name" value="NAD(P)-binding Rossmann-like Domain"/>
    <property type="match status" value="1"/>
</dbReference>
<evidence type="ECO:0000313" key="4">
    <source>
        <dbReference type="Proteomes" id="UP001196870"/>
    </source>
</evidence>
<dbReference type="RefSeq" id="WP_211856348.1">
    <property type="nucleotide sequence ID" value="NZ_JAAGBB010000061.1"/>
</dbReference>
<dbReference type="Proteomes" id="UP001196870">
    <property type="component" value="Unassembled WGS sequence"/>
</dbReference>
<dbReference type="PRINTS" id="PR00080">
    <property type="entry name" value="SDRFAMILY"/>
</dbReference>
<proteinExistence type="inferred from homology"/>